<dbReference type="InterPro" id="IPR033116">
    <property type="entry name" value="TRYPSIN_SER"/>
</dbReference>
<accession>A0A0N4V2E7</accession>
<dbReference type="OrthoDB" id="6376138at2759"/>
<name>A0A0N4V2E7_ENTVE</name>
<evidence type="ECO:0000313" key="8">
    <source>
        <dbReference type="Proteomes" id="UP000274131"/>
    </source>
</evidence>
<evidence type="ECO:0000313" key="7">
    <source>
        <dbReference type="EMBL" id="VDD88839.1"/>
    </source>
</evidence>
<dbReference type="CDD" id="cd00190">
    <property type="entry name" value="Tryp_SPc"/>
    <property type="match status" value="1"/>
</dbReference>
<dbReference type="PRINTS" id="PR00722">
    <property type="entry name" value="CHYMOTRYPSIN"/>
</dbReference>
<keyword evidence="8" id="KW-1185">Reference proteome</keyword>
<evidence type="ECO:0000259" key="6">
    <source>
        <dbReference type="PROSITE" id="PS50240"/>
    </source>
</evidence>
<sequence length="244" mass="27104">MVEYRLVGGSVSPPHAWPWTVQILWNSGRHCCGGALIEADIAVSAAHCFRRNLDPSSYRLLLGGFRFGSGEEYKVVNISVHPKFNLFRSLYDIALMRFEPPALFSEIIRKVCLPKVPASVRQKCIVTGWGHEREMGNCSTVLKEIAVPIFPYRLCNDSSHYNGQIHRESMLCAGYEEGGIDACQGDSGGPLFCFVDGAWVLYGLVSWGKGCAQPRKVGVYTKVLSFVSWIAEETSRLHNQSLSV</sequence>
<dbReference type="FunFam" id="2.40.10.10:FF:000003">
    <property type="entry name" value="Transmembrane serine protease 3"/>
    <property type="match status" value="1"/>
</dbReference>
<dbReference type="InterPro" id="IPR043504">
    <property type="entry name" value="Peptidase_S1_PA_chymotrypsin"/>
</dbReference>
<dbReference type="PROSITE" id="PS00134">
    <property type="entry name" value="TRYPSIN_HIS"/>
    <property type="match status" value="1"/>
</dbReference>
<evidence type="ECO:0000256" key="1">
    <source>
        <dbReference type="ARBA" id="ARBA00022670"/>
    </source>
</evidence>
<dbReference type="InterPro" id="IPR001254">
    <property type="entry name" value="Trypsin_dom"/>
</dbReference>
<dbReference type="Pfam" id="PF00089">
    <property type="entry name" value="Trypsin"/>
    <property type="match status" value="1"/>
</dbReference>
<reference evidence="7 8" key="2">
    <citation type="submission" date="2018-10" db="EMBL/GenBank/DDBJ databases">
        <authorList>
            <consortium name="Pathogen Informatics"/>
        </authorList>
    </citation>
    <scope>NUCLEOTIDE SEQUENCE [LARGE SCALE GENOMIC DNA]</scope>
</reference>
<dbReference type="InterPro" id="IPR009003">
    <property type="entry name" value="Peptidase_S1_PA"/>
</dbReference>
<dbReference type="SUPFAM" id="SSF50494">
    <property type="entry name" value="Trypsin-like serine proteases"/>
    <property type="match status" value="1"/>
</dbReference>
<reference evidence="9" key="1">
    <citation type="submission" date="2017-02" db="UniProtKB">
        <authorList>
            <consortium name="WormBaseParasite"/>
        </authorList>
    </citation>
    <scope>IDENTIFICATION</scope>
</reference>
<dbReference type="GO" id="GO:0006508">
    <property type="term" value="P:proteolysis"/>
    <property type="evidence" value="ECO:0007669"/>
    <property type="project" value="UniProtKB-KW"/>
</dbReference>
<dbReference type="GO" id="GO:0004252">
    <property type="term" value="F:serine-type endopeptidase activity"/>
    <property type="evidence" value="ECO:0007669"/>
    <property type="project" value="InterPro"/>
</dbReference>
<dbReference type="InterPro" id="IPR001314">
    <property type="entry name" value="Peptidase_S1A"/>
</dbReference>
<dbReference type="PANTHER" id="PTHR24252:SF7">
    <property type="entry name" value="HYALIN"/>
    <property type="match status" value="1"/>
</dbReference>
<evidence type="ECO:0000256" key="3">
    <source>
        <dbReference type="ARBA" id="ARBA00022825"/>
    </source>
</evidence>
<dbReference type="AlphaFoldDB" id="A0A0N4V2E7"/>
<evidence type="ECO:0000313" key="9">
    <source>
        <dbReference type="WBParaSite" id="EVEC_0000416601-mRNA-1"/>
    </source>
</evidence>
<dbReference type="Gene3D" id="2.40.10.10">
    <property type="entry name" value="Trypsin-like serine proteases"/>
    <property type="match status" value="1"/>
</dbReference>
<dbReference type="SMART" id="SM00020">
    <property type="entry name" value="Tryp_SPc"/>
    <property type="match status" value="1"/>
</dbReference>
<protein>
    <submittedName>
        <fullName evidence="9">Peptidase S1 domain-containing protein</fullName>
    </submittedName>
</protein>
<organism evidence="9">
    <name type="scientific">Enterobius vermicularis</name>
    <name type="common">Human pinworm</name>
    <dbReference type="NCBI Taxonomy" id="51028"/>
    <lineage>
        <taxon>Eukaryota</taxon>
        <taxon>Metazoa</taxon>
        <taxon>Ecdysozoa</taxon>
        <taxon>Nematoda</taxon>
        <taxon>Chromadorea</taxon>
        <taxon>Rhabditida</taxon>
        <taxon>Spirurina</taxon>
        <taxon>Oxyuridomorpha</taxon>
        <taxon>Oxyuroidea</taxon>
        <taxon>Oxyuridae</taxon>
        <taxon>Enterobius</taxon>
    </lineage>
</organism>
<keyword evidence="2 5" id="KW-0378">Hydrolase</keyword>
<keyword evidence="3 5" id="KW-0720">Serine protease</keyword>
<gene>
    <name evidence="7" type="ORF">EVEC_LOCUS3874</name>
</gene>
<evidence type="ECO:0000256" key="4">
    <source>
        <dbReference type="ARBA" id="ARBA00023157"/>
    </source>
</evidence>
<proteinExistence type="predicted"/>
<keyword evidence="4" id="KW-1015">Disulfide bond</keyword>
<feature type="domain" description="Peptidase S1" evidence="6">
    <location>
        <begin position="6"/>
        <end position="235"/>
    </location>
</feature>
<evidence type="ECO:0000256" key="2">
    <source>
        <dbReference type="ARBA" id="ARBA00022801"/>
    </source>
</evidence>
<evidence type="ECO:0000256" key="5">
    <source>
        <dbReference type="RuleBase" id="RU363034"/>
    </source>
</evidence>
<dbReference type="WBParaSite" id="EVEC_0000416601-mRNA-1">
    <property type="protein sequence ID" value="EVEC_0000416601-mRNA-1"/>
    <property type="gene ID" value="EVEC_0000416601"/>
</dbReference>
<keyword evidence="1 5" id="KW-0645">Protease</keyword>
<dbReference type="PROSITE" id="PS00135">
    <property type="entry name" value="TRYPSIN_SER"/>
    <property type="match status" value="1"/>
</dbReference>
<dbReference type="STRING" id="51028.A0A0N4V2E7"/>
<dbReference type="Proteomes" id="UP000274131">
    <property type="component" value="Unassembled WGS sequence"/>
</dbReference>
<dbReference type="EMBL" id="UXUI01007705">
    <property type="protein sequence ID" value="VDD88839.1"/>
    <property type="molecule type" value="Genomic_DNA"/>
</dbReference>
<dbReference type="InterPro" id="IPR018114">
    <property type="entry name" value="TRYPSIN_HIS"/>
</dbReference>
<dbReference type="PROSITE" id="PS50240">
    <property type="entry name" value="TRYPSIN_DOM"/>
    <property type="match status" value="1"/>
</dbReference>
<dbReference type="PANTHER" id="PTHR24252">
    <property type="entry name" value="ACROSIN-RELATED"/>
    <property type="match status" value="1"/>
</dbReference>